<name>A0A5J4W4V4_9EUKA</name>
<dbReference type="EMBL" id="SNRW01003416">
    <property type="protein sequence ID" value="KAA6389898.1"/>
    <property type="molecule type" value="Genomic_DNA"/>
</dbReference>
<accession>A0A5J4W4V4</accession>
<gene>
    <name evidence="1" type="ORF">EZS28_014576</name>
</gene>
<dbReference type="AlphaFoldDB" id="A0A5J4W4V4"/>
<comment type="caution">
    <text evidence="1">The sequence shown here is derived from an EMBL/GenBank/DDBJ whole genome shotgun (WGS) entry which is preliminary data.</text>
</comment>
<dbReference type="Proteomes" id="UP000324800">
    <property type="component" value="Unassembled WGS sequence"/>
</dbReference>
<evidence type="ECO:0000313" key="2">
    <source>
        <dbReference type="Proteomes" id="UP000324800"/>
    </source>
</evidence>
<organism evidence="1 2">
    <name type="scientific">Streblomastix strix</name>
    <dbReference type="NCBI Taxonomy" id="222440"/>
    <lineage>
        <taxon>Eukaryota</taxon>
        <taxon>Metamonada</taxon>
        <taxon>Preaxostyla</taxon>
        <taxon>Oxymonadida</taxon>
        <taxon>Streblomastigidae</taxon>
        <taxon>Streblomastix</taxon>
    </lineage>
</organism>
<dbReference type="OrthoDB" id="2897838at2759"/>
<protein>
    <submittedName>
        <fullName evidence="1">Uncharacterized protein</fullName>
    </submittedName>
</protein>
<sequence length="137" mass="15633">MQAKFGNIQCKIRLSFNWINNMALAHPLISLIGRVIKKVQDEKVVIVLITPIWKAQCWLTMINISGLDARGEEDRRLYDERRNGLRNKYQRYTKLGSLISRLGNILQFVIMVDESLTIEDTIGISINAASVGYSLHS</sequence>
<evidence type="ECO:0000313" key="1">
    <source>
        <dbReference type="EMBL" id="KAA6389898.1"/>
    </source>
</evidence>
<proteinExistence type="predicted"/>
<reference evidence="1 2" key="1">
    <citation type="submission" date="2019-03" db="EMBL/GenBank/DDBJ databases">
        <title>Single cell metagenomics reveals metabolic interactions within the superorganism composed of flagellate Streblomastix strix and complex community of Bacteroidetes bacteria on its surface.</title>
        <authorList>
            <person name="Treitli S.C."/>
            <person name="Kolisko M."/>
            <person name="Husnik F."/>
            <person name="Keeling P."/>
            <person name="Hampl V."/>
        </authorList>
    </citation>
    <scope>NUCLEOTIDE SEQUENCE [LARGE SCALE GENOMIC DNA]</scope>
    <source>
        <strain evidence="1">ST1C</strain>
    </source>
</reference>